<dbReference type="InterPro" id="IPR050161">
    <property type="entry name" value="Siro_Cobalamin_biosynth"/>
</dbReference>
<keyword evidence="1" id="KW-0627">Porphyrin biosynthesis</keyword>
<sequence>MIGKVYLIGAGPGDPGLITTKGLNLLKQADVVFYDRLVNKRLLEEIGDHAVAIYVGKSPGSGKGQQANISTLLIDQASEGKMVVRLKG</sequence>
<dbReference type="Pfam" id="PF00590">
    <property type="entry name" value="TP_methylase"/>
    <property type="match status" value="1"/>
</dbReference>
<dbReference type="SUPFAM" id="SSF53790">
    <property type="entry name" value="Tetrapyrrole methylase"/>
    <property type="match status" value="1"/>
</dbReference>
<dbReference type="InterPro" id="IPR000878">
    <property type="entry name" value="4pyrrol_Mease"/>
</dbReference>
<dbReference type="InterPro" id="IPR014777">
    <property type="entry name" value="4pyrrole_Mease_sub1"/>
</dbReference>
<accession>A0A382WKT3</accession>
<organism evidence="3">
    <name type="scientific">marine metagenome</name>
    <dbReference type="NCBI Taxonomy" id="408172"/>
    <lineage>
        <taxon>unclassified sequences</taxon>
        <taxon>metagenomes</taxon>
        <taxon>ecological metagenomes</taxon>
    </lineage>
</organism>
<proteinExistence type="predicted"/>
<reference evidence="3" key="1">
    <citation type="submission" date="2018-05" db="EMBL/GenBank/DDBJ databases">
        <authorList>
            <person name="Lanie J.A."/>
            <person name="Ng W.-L."/>
            <person name="Kazmierczak K.M."/>
            <person name="Andrzejewski T.M."/>
            <person name="Davidsen T.M."/>
            <person name="Wayne K.J."/>
            <person name="Tettelin H."/>
            <person name="Glass J.I."/>
            <person name="Rusch D."/>
            <person name="Podicherti R."/>
            <person name="Tsui H.-C.T."/>
            <person name="Winkler M.E."/>
        </authorList>
    </citation>
    <scope>NUCLEOTIDE SEQUENCE</scope>
</reference>
<dbReference type="EMBL" id="UINC01160184">
    <property type="protein sequence ID" value="SVD58691.1"/>
    <property type="molecule type" value="Genomic_DNA"/>
</dbReference>
<dbReference type="AlphaFoldDB" id="A0A382WKT3"/>
<dbReference type="GO" id="GO:0019354">
    <property type="term" value="P:siroheme biosynthetic process"/>
    <property type="evidence" value="ECO:0007669"/>
    <property type="project" value="TreeGrafter"/>
</dbReference>
<feature type="non-terminal residue" evidence="3">
    <location>
        <position position="88"/>
    </location>
</feature>
<evidence type="ECO:0000259" key="2">
    <source>
        <dbReference type="Pfam" id="PF00590"/>
    </source>
</evidence>
<feature type="domain" description="Tetrapyrrole methylase" evidence="2">
    <location>
        <begin position="4"/>
        <end position="87"/>
    </location>
</feature>
<dbReference type="PANTHER" id="PTHR45790">
    <property type="entry name" value="SIROHEME SYNTHASE-RELATED"/>
    <property type="match status" value="1"/>
</dbReference>
<evidence type="ECO:0000313" key="3">
    <source>
        <dbReference type="EMBL" id="SVD58691.1"/>
    </source>
</evidence>
<name>A0A382WKT3_9ZZZZ</name>
<dbReference type="InterPro" id="IPR035996">
    <property type="entry name" value="4pyrrol_Methylase_sf"/>
</dbReference>
<dbReference type="Gene3D" id="3.40.1010.10">
    <property type="entry name" value="Cobalt-precorrin-4 Transmethylase, Domain 1"/>
    <property type="match status" value="1"/>
</dbReference>
<dbReference type="PANTHER" id="PTHR45790:SF3">
    <property type="entry name" value="S-ADENOSYL-L-METHIONINE-DEPENDENT UROPORPHYRINOGEN III METHYLTRANSFERASE, CHLOROPLASTIC"/>
    <property type="match status" value="1"/>
</dbReference>
<protein>
    <recommendedName>
        <fullName evidence="2">Tetrapyrrole methylase domain-containing protein</fullName>
    </recommendedName>
</protein>
<dbReference type="GO" id="GO:0004851">
    <property type="term" value="F:uroporphyrin-III C-methyltransferase activity"/>
    <property type="evidence" value="ECO:0007669"/>
    <property type="project" value="TreeGrafter"/>
</dbReference>
<gene>
    <name evidence="3" type="ORF">METZ01_LOCUS411545</name>
</gene>
<evidence type="ECO:0000256" key="1">
    <source>
        <dbReference type="ARBA" id="ARBA00023244"/>
    </source>
</evidence>